<dbReference type="AlphaFoldDB" id="A0A4V2Q877"/>
<organism evidence="1 2">
    <name type="scientific">Anaerospora hongkongensis</name>
    <dbReference type="NCBI Taxonomy" id="244830"/>
    <lineage>
        <taxon>Bacteria</taxon>
        <taxon>Bacillati</taxon>
        <taxon>Bacillota</taxon>
        <taxon>Negativicutes</taxon>
        <taxon>Selenomonadales</taxon>
        <taxon>Sporomusaceae</taxon>
        <taxon>Anaerospora</taxon>
    </lineage>
</organism>
<name>A0A4V2Q877_9FIRM</name>
<dbReference type="EMBL" id="SLUI01000014">
    <property type="protein sequence ID" value="TCL35058.1"/>
    <property type="molecule type" value="Genomic_DNA"/>
</dbReference>
<sequence>MDKNKDFFSILTLMQVQNTYINQVARLIYQICSDFHIATSTDFQDFTAHFTTFMQNQAGSEGYGRVLNSIQIYHYAMLERLLDSEVLAAAEQLELAISHLELAAKEPKIRINPHIMLLTQSICLLEETQLKIIESLETFILDNRPVQLQN</sequence>
<dbReference type="RefSeq" id="WP_132082769.1">
    <property type="nucleotide sequence ID" value="NZ_DAIMLW010000102.1"/>
</dbReference>
<proteinExistence type="predicted"/>
<evidence type="ECO:0000313" key="2">
    <source>
        <dbReference type="Proteomes" id="UP000295063"/>
    </source>
</evidence>
<gene>
    <name evidence="1" type="ORF">EV210_11475</name>
</gene>
<dbReference type="Proteomes" id="UP000295063">
    <property type="component" value="Unassembled WGS sequence"/>
</dbReference>
<comment type="caution">
    <text evidence="1">The sequence shown here is derived from an EMBL/GenBank/DDBJ whole genome shotgun (WGS) entry which is preliminary data.</text>
</comment>
<keyword evidence="2" id="KW-1185">Reference proteome</keyword>
<reference evidence="1 2" key="1">
    <citation type="submission" date="2019-03" db="EMBL/GenBank/DDBJ databases">
        <title>Genomic Encyclopedia of Type Strains, Phase IV (KMG-IV): sequencing the most valuable type-strain genomes for metagenomic binning, comparative biology and taxonomic classification.</title>
        <authorList>
            <person name="Goeker M."/>
        </authorList>
    </citation>
    <scope>NUCLEOTIDE SEQUENCE [LARGE SCALE GENOMIC DNA]</scope>
    <source>
        <strain evidence="1 2">DSM 15969</strain>
    </source>
</reference>
<dbReference type="OrthoDB" id="1681551at2"/>
<evidence type="ECO:0000313" key="1">
    <source>
        <dbReference type="EMBL" id="TCL35058.1"/>
    </source>
</evidence>
<accession>A0A4V2Q877</accession>
<protein>
    <submittedName>
        <fullName evidence="1">Uncharacterized protein</fullName>
    </submittedName>
</protein>